<evidence type="ECO:0000256" key="3">
    <source>
        <dbReference type="ARBA" id="ARBA00022490"/>
    </source>
</evidence>
<evidence type="ECO:0000256" key="1">
    <source>
        <dbReference type="ARBA" id="ARBA00004496"/>
    </source>
</evidence>
<dbReference type="PANTHER" id="PTHR35794">
    <property type="entry name" value="CELL DIVISION PROTEIN DIVIVA"/>
    <property type="match status" value="1"/>
</dbReference>
<evidence type="ECO:0000256" key="8">
    <source>
        <dbReference type="SAM" id="MobiDB-lite"/>
    </source>
</evidence>
<keyword evidence="6" id="KW-0131">Cell cycle</keyword>
<dbReference type="PANTHER" id="PTHR35794:SF2">
    <property type="entry name" value="CELL DIVISION PROTEIN DIVIVA"/>
    <property type="match status" value="1"/>
</dbReference>
<dbReference type="Proteomes" id="UP000654670">
    <property type="component" value="Unassembled WGS sequence"/>
</dbReference>
<feature type="coiled-coil region" evidence="7">
    <location>
        <begin position="29"/>
        <end position="138"/>
    </location>
</feature>
<evidence type="ECO:0000256" key="4">
    <source>
        <dbReference type="ARBA" id="ARBA00022618"/>
    </source>
</evidence>
<evidence type="ECO:0000313" key="9">
    <source>
        <dbReference type="EMBL" id="GGL44646.1"/>
    </source>
</evidence>
<dbReference type="GO" id="GO:0005737">
    <property type="term" value="C:cytoplasm"/>
    <property type="evidence" value="ECO:0007669"/>
    <property type="project" value="UniProtKB-SubCell"/>
</dbReference>
<protein>
    <submittedName>
        <fullName evidence="9">Septum formation initiator</fullName>
    </submittedName>
</protein>
<keyword evidence="4" id="KW-0132">Cell division</keyword>
<evidence type="ECO:0000313" key="10">
    <source>
        <dbReference type="Proteomes" id="UP000654670"/>
    </source>
</evidence>
<dbReference type="Pfam" id="PF05103">
    <property type="entry name" value="DivIVA"/>
    <property type="match status" value="1"/>
</dbReference>
<feature type="compositionally biased region" description="Basic and acidic residues" evidence="8">
    <location>
        <begin position="151"/>
        <end position="160"/>
    </location>
</feature>
<comment type="caution">
    <text evidence="9">The sequence shown here is derived from an EMBL/GenBank/DDBJ whole genome shotgun (WGS) entry which is preliminary data.</text>
</comment>
<dbReference type="GO" id="GO:0051301">
    <property type="term" value="P:cell division"/>
    <property type="evidence" value="ECO:0007669"/>
    <property type="project" value="UniProtKB-KW"/>
</dbReference>
<evidence type="ECO:0000256" key="6">
    <source>
        <dbReference type="ARBA" id="ARBA00023306"/>
    </source>
</evidence>
<keyword evidence="3" id="KW-0963">Cytoplasm</keyword>
<sequence length="173" mass="19992">MPLTPLDIHNKEFSRGFRGYDEDEVNDFLDQIIKDYEALIREKKDLEQKVKSSEEKLSHFSNIETTLNKSILVAQETAEEVKQNAKKEAKLIVMEAKKNADRIINEALEKSRKVTINIEELKKEANVYRTRFQMLIEAQLELLKSEDWKNLAASPDHESETADQDNGVIKTQA</sequence>
<dbReference type="Gene3D" id="6.10.250.660">
    <property type="match status" value="1"/>
</dbReference>
<dbReference type="AlphaFoldDB" id="A0A917RXR9"/>
<evidence type="ECO:0000256" key="5">
    <source>
        <dbReference type="ARBA" id="ARBA00023054"/>
    </source>
</evidence>
<comment type="similarity">
    <text evidence="2">Belongs to the DivIVA family.</text>
</comment>
<keyword evidence="10" id="KW-1185">Reference proteome</keyword>
<dbReference type="NCBIfam" id="TIGR03544">
    <property type="entry name" value="DivI1A_domain"/>
    <property type="match status" value="1"/>
</dbReference>
<proteinExistence type="inferred from homology"/>
<reference evidence="9" key="2">
    <citation type="submission" date="2020-09" db="EMBL/GenBank/DDBJ databases">
        <authorList>
            <person name="Sun Q."/>
            <person name="Ohkuma M."/>
        </authorList>
    </citation>
    <scope>NUCLEOTIDE SEQUENCE</scope>
    <source>
        <strain evidence="9">JCM 15325</strain>
    </source>
</reference>
<dbReference type="InterPro" id="IPR019933">
    <property type="entry name" value="DivIVA_domain"/>
</dbReference>
<evidence type="ECO:0000256" key="7">
    <source>
        <dbReference type="SAM" id="Coils"/>
    </source>
</evidence>
<keyword evidence="5 7" id="KW-0175">Coiled coil</keyword>
<dbReference type="RefSeq" id="WP_188801586.1">
    <property type="nucleotide sequence ID" value="NZ_BMOK01000002.1"/>
</dbReference>
<feature type="region of interest" description="Disordered" evidence="8">
    <location>
        <begin position="151"/>
        <end position="173"/>
    </location>
</feature>
<name>A0A917RXR9_9BACL</name>
<evidence type="ECO:0000256" key="2">
    <source>
        <dbReference type="ARBA" id="ARBA00009008"/>
    </source>
</evidence>
<organism evidence="9 10">
    <name type="scientific">Sporolactobacillus putidus</name>
    <dbReference type="NCBI Taxonomy" id="492735"/>
    <lineage>
        <taxon>Bacteria</taxon>
        <taxon>Bacillati</taxon>
        <taxon>Bacillota</taxon>
        <taxon>Bacilli</taxon>
        <taxon>Bacillales</taxon>
        <taxon>Sporolactobacillaceae</taxon>
        <taxon>Sporolactobacillus</taxon>
    </lineage>
</organism>
<dbReference type="InterPro" id="IPR007793">
    <property type="entry name" value="DivIVA_fam"/>
</dbReference>
<dbReference type="EMBL" id="BMOK01000002">
    <property type="protein sequence ID" value="GGL44646.1"/>
    <property type="molecule type" value="Genomic_DNA"/>
</dbReference>
<comment type="subcellular location">
    <subcellularLocation>
        <location evidence="1">Cytoplasm</location>
    </subcellularLocation>
</comment>
<accession>A0A917RXR9</accession>
<reference evidence="9" key="1">
    <citation type="journal article" date="2014" name="Int. J. Syst. Evol. Microbiol.">
        <title>Complete genome sequence of Corynebacterium casei LMG S-19264T (=DSM 44701T), isolated from a smear-ripened cheese.</title>
        <authorList>
            <consortium name="US DOE Joint Genome Institute (JGI-PGF)"/>
            <person name="Walter F."/>
            <person name="Albersmeier A."/>
            <person name="Kalinowski J."/>
            <person name="Ruckert C."/>
        </authorList>
    </citation>
    <scope>NUCLEOTIDE SEQUENCE</scope>
    <source>
        <strain evidence="9">JCM 15325</strain>
    </source>
</reference>
<gene>
    <name evidence="9" type="ORF">GCM10007968_05880</name>
</gene>